<evidence type="ECO:0000313" key="1">
    <source>
        <dbReference type="EMBL" id="AQS56849.1"/>
    </source>
</evidence>
<dbReference type="EMBL" id="CP019699">
    <property type="protein sequence ID" value="AQS56849.1"/>
    <property type="molecule type" value="Genomic_DNA"/>
</dbReference>
<dbReference type="Proteomes" id="UP000188603">
    <property type="component" value="Chromosome"/>
</dbReference>
<dbReference type="InterPro" id="IPR036746">
    <property type="entry name" value="TT1725-like_sf"/>
</dbReference>
<reference evidence="1 2" key="1">
    <citation type="journal article" date="2015" name="Int. J. Syst. Evol. Microbiol.">
        <title>Novibacillus thermophilus gen. nov., sp. nov., a Gram-staining-negative and moderately thermophilic member of the family Thermoactinomycetaceae.</title>
        <authorList>
            <person name="Yang G."/>
            <person name="Chen J."/>
            <person name="Zhou S."/>
        </authorList>
    </citation>
    <scope>NUCLEOTIDE SEQUENCE [LARGE SCALE GENOMIC DNA]</scope>
    <source>
        <strain evidence="1 2">SG-1</strain>
    </source>
</reference>
<gene>
    <name evidence="1" type="ORF">B0W44_14950</name>
</gene>
<dbReference type="PANTHER" id="PTHR36441">
    <property type="entry name" value="HYPOTHETICAL CYTOSOLIC PROTEIN"/>
    <property type="match status" value="1"/>
</dbReference>
<dbReference type="SUPFAM" id="SSF103007">
    <property type="entry name" value="Hypothetical protein TT1725"/>
    <property type="match status" value="1"/>
</dbReference>
<evidence type="ECO:0008006" key="3">
    <source>
        <dbReference type="Google" id="ProtNLM"/>
    </source>
</evidence>
<dbReference type="AlphaFoldDB" id="A0A1U9K9V3"/>
<dbReference type="Gene3D" id="3.30.70.1120">
    <property type="entry name" value="TT1725-like"/>
    <property type="match status" value="1"/>
</dbReference>
<protein>
    <recommendedName>
        <fullName evidence="3">DUF503 domain-containing protein</fullName>
    </recommendedName>
</protein>
<dbReference type="PANTHER" id="PTHR36441:SF1">
    <property type="entry name" value="DUF503 DOMAIN-CONTAINING PROTEIN"/>
    <property type="match status" value="1"/>
</dbReference>
<dbReference type="InterPro" id="IPR007546">
    <property type="entry name" value="DUF503"/>
</dbReference>
<dbReference type="RefSeq" id="WP_077720717.1">
    <property type="nucleotide sequence ID" value="NZ_CP019699.1"/>
</dbReference>
<proteinExistence type="predicted"/>
<dbReference type="KEGG" id="ntr:B0W44_14950"/>
<accession>A0A1U9K9V3</accession>
<keyword evidence="2" id="KW-1185">Reference proteome</keyword>
<sequence>MIIGTMTCHCRVPASTSLKDKRRVIKSVITRIKNRYNVSIAEVDMQDHQQLATIGMGVVANTKKQVERELNFALKVLDGEHELEVLSVDHWVG</sequence>
<organism evidence="1 2">
    <name type="scientific">Novibacillus thermophilus</name>
    <dbReference type="NCBI Taxonomy" id="1471761"/>
    <lineage>
        <taxon>Bacteria</taxon>
        <taxon>Bacillati</taxon>
        <taxon>Bacillota</taxon>
        <taxon>Bacilli</taxon>
        <taxon>Bacillales</taxon>
        <taxon>Thermoactinomycetaceae</taxon>
        <taxon>Novibacillus</taxon>
    </lineage>
</organism>
<evidence type="ECO:0000313" key="2">
    <source>
        <dbReference type="Proteomes" id="UP000188603"/>
    </source>
</evidence>
<name>A0A1U9K9V3_9BACL</name>
<dbReference type="STRING" id="1471761.B0W44_14950"/>
<dbReference type="Pfam" id="PF04456">
    <property type="entry name" value="DUF503"/>
    <property type="match status" value="1"/>
</dbReference>